<reference evidence="1 2" key="2">
    <citation type="journal article" date="2022" name="Mol. Ecol. Resour.">
        <title>The genomes of chicory, endive, great burdock and yacon provide insights into Asteraceae paleo-polyploidization history and plant inulin production.</title>
        <authorList>
            <person name="Fan W."/>
            <person name="Wang S."/>
            <person name="Wang H."/>
            <person name="Wang A."/>
            <person name="Jiang F."/>
            <person name="Liu H."/>
            <person name="Zhao H."/>
            <person name="Xu D."/>
            <person name="Zhang Y."/>
        </authorList>
    </citation>
    <scope>NUCLEOTIDE SEQUENCE [LARGE SCALE GENOMIC DNA]</scope>
    <source>
        <strain evidence="2">cv. Yunnan</strain>
        <tissue evidence="1">Leaves</tissue>
    </source>
</reference>
<keyword evidence="2" id="KW-1185">Reference proteome</keyword>
<protein>
    <submittedName>
        <fullName evidence="1">Uncharacterized protein</fullName>
    </submittedName>
</protein>
<evidence type="ECO:0000313" key="2">
    <source>
        <dbReference type="Proteomes" id="UP001056120"/>
    </source>
</evidence>
<dbReference type="Proteomes" id="UP001056120">
    <property type="component" value="Linkage Group LG17"/>
</dbReference>
<dbReference type="EMBL" id="CM042034">
    <property type="protein sequence ID" value="KAI3760595.1"/>
    <property type="molecule type" value="Genomic_DNA"/>
</dbReference>
<reference evidence="2" key="1">
    <citation type="journal article" date="2022" name="Mol. Ecol. Resour.">
        <title>The genomes of chicory, endive, great burdock and yacon provide insights into Asteraceae palaeo-polyploidization history and plant inulin production.</title>
        <authorList>
            <person name="Fan W."/>
            <person name="Wang S."/>
            <person name="Wang H."/>
            <person name="Wang A."/>
            <person name="Jiang F."/>
            <person name="Liu H."/>
            <person name="Zhao H."/>
            <person name="Xu D."/>
            <person name="Zhang Y."/>
        </authorList>
    </citation>
    <scope>NUCLEOTIDE SEQUENCE [LARGE SCALE GENOMIC DNA]</scope>
    <source>
        <strain evidence="2">cv. Yunnan</strain>
    </source>
</reference>
<gene>
    <name evidence="1" type="ORF">L1987_50992</name>
</gene>
<organism evidence="1 2">
    <name type="scientific">Smallanthus sonchifolius</name>
    <dbReference type="NCBI Taxonomy" id="185202"/>
    <lineage>
        <taxon>Eukaryota</taxon>
        <taxon>Viridiplantae</taxon>
        <taxon>Streptophyta</taxon>
        <taxon>Embryophyta</taxon>
        <taxon>Tracheophyta</taxon>
        <taxon>Spermatophyta</taxon>
        <taxon>Magnoliopsida</taxon>
        <taxon>eudicotyledons</taxon>
        <taxon>Gunneridae</taxon>
        <taxon>Pentapetalae</taxon>
        <taxon>asterids</taxon>
        <taxon>campanulids</taxon>
        <taxon>Asterales</taxon>
        <taxon>Asteraceae</taxon>
        <taxon>Asteroideae</taxon>
        <taxon>Heliantheae alliance</taxon>
        <taxon>Millerieae</taxon>
        <taxon>Smallanthus</taxon>
    </lineage>
</organism>
<evidence type="ECO:0000313" key="1">
    <source>
        <dbReference type="EMBL" id="KAI3760595.1"/>
    </source>
</evidence>
<proteinExistence type="predicted"/>
<sequence>MGPQPGLHHFPPVILRLYRTSPHPWKGVPLGEDFDLQKARGELQEIAKILETNQQKMKDMSLELESEKSAHVCTKVSL</sequence>
<accession>A0ACB9EPM9</accession>
<name>A0ACB9EPM9_9ASTR</name>
<comment type="caution">
    <text evidence="1">The sequence shown here is derived from an EMBL/GenBank/DDBJ whole genome shotgun (WGS) entry which is preliminary data.</text>
</comment>